<organism evidence="5 6">
    <name type="scientific">Lacimicrobium alkaliphilum</name>
    <dbReference type="NCBI Taxonomy" id="1526571"/>
    <lineage>
        <taxon>Bacteria</taxon>
        <taxon>Pseudomonadati</taxon>
        <taxon>Pseudomonadota</taxon>
        <taxon>Gammaproteobacteria</taxon>
        <taxon>Alteromonadales</taxon>
        <taxon>Alteromonadaceae</taxon>
        <taxon>Lacimicrobium</taxon>
    </lineage>
</organism>
<dbReference type="NCBIfam" id="TIGR02999">
    <property type="entry name" value="Sig-70_X6"/>
    <property type="match status" value="1"/>
</dbReference>
<dbReference type="PANTHER" id="PTHR43133:SF39">
    <property type="entry name" value="SIMILAR TO RNA POLYMERASE SIGMA-E FACTOR"/>
    <property type="match status" value="1"/>
</dbReference>
<feature type="domain" description="RNA polymerase sigma-70 ECF-like HTH" evidence="4">
    <location>
        <begin position="7"/>
        <end position="184"/>
    </location>
</feature>
<dbReference type="InterPro" id="IPR011517">
    <property type="entry name" value="RNA_pol_sigma70_ECF-like"/>
</dbReference>
<dbReference type="InterPro" id="IPR036388">
    <property type="entry name" value="WH-like_DNA-bd_sf"/>
</dbReference>
<evidence type="ECO:0000313" key="6">
    <source>
        <dbReference type="Proteomes" id="UP000068447"/>
    </source>
</evidence>
<dbReference type="InterPro" id="IPR053812">
    <property type="entry name" value="HTH_Sigma70_ECF-like"/>
</dbReference>
<dbReference type="Proteomes" id="UP000068447">
    <property type="component" value="Chromosome"/>
</dbReference>
<dbReference type="OrthoDB" id="128473at2"/>
<dbReference type="EMBL" id="CP013650">
    <property type="protein sequence ID" value="ALS97427.1"/>
    <property type="molecule type" value="Genomic_DNA"/>
</dbReference>
<dbReference type="GO" id="GO:0006352">
    <property type="term" value="P:DNA-templated transcription initiation"/>
    <property type="evidence" value="ECO:0007669"/>
    <property type="project" value="InterPro"/>
</dbReference>
<proteinExistence type="predicted"/>
<dbReference type="KEGG" id="lal:AT746_03490"/>
<evidence type="ECO:0000313" key="5">
    <source>
        <dbReference type="EMBL" id="ALS97427.1"/>
    </source>
</evidence>
<dbReference type="PANTHER" id="PTHR43133">
    <property type="entry name" value="RNA POLYMERASE ECF-TYPE SIGMA FACTO"/>
    <property type="match status" value="1"/>
</dbReference>
<sequence>MKSIAEEELTLALNAYQEKSQLEQNQLMSKIYHQLRKAACVRLKQSSSNDLSPTVLVHESFLKLFTNEQTWHNRDHFFAVASTAMRQIMVDIARGQSAAKRGGNAQEVTYTEELCADTSQEKQVILVNEVLSELDEANPQLVKIIELKYYVGLTNEEVSEALNVSRRTVQRRWNEAKELIQSKLSTN</sequence>
<evidence type="ECO:0000256" key="3">
    <source>
        <dbReference type="ARBA" id="ARBA00023163"/>
    </source>
</evidence>
<keyword evidence="2" id="KW-0731">Sigma factor</keyword>
<dbReference type="InterPro" id="IPR014284">
    <property type="entry name" value="RNA_pol_sigma-70_dom"/>
</dbReference>
<evidence type="ECO:0000259" key="4">
    <source>
        <dbReference type="Pfam" id="PF07638"/>
    </source>
</evidence>
<dbReference type="NCBIfam" id="TIGR02937">
    <property type="entry name" value="sigma70-ECF"/>
    <property type="match status" value="1"/>
</dbReference>
<gene>
    <name evidence="5" type="ORF">AT746_03490</name>
</gene>
<dbReference type="InterPro" id="IPR013324">
    <property type="entry name" value="RNA_pol_sigma_r3/r4-like"/>
</dbReference>
<reference evidence="5 6" key="1">
    <citation type="submission" date="2015-12" db="EMBL/GenBank/DDBJ databases">
        <title>Complete genome of Lacimicrobium alkaliphilum KCTC 32984.</title>
        <authorList>
            <person name="Kim S.-G."/>
            <person name="Lee Y.-J."/>
        </authorList>
    </citation>
    <scope>NUCLEOTIDE SEQUENCE [LARGE SCALE GENOMIC DNA]</scope>
    <source>
        <strain evidence="5 6">YelD216</strain>
    </source>
</reference>
<evidence type="ECO:0000256" key="2">
    <source>
        <dbReference type="ARBA" id="ARBA00023082"/>
    </source>
</evidence>
<keyword evidence="3" id="KW-0804">Transcription</keyword>
<dbReference type="RefSeq" id="WP_062476494.1">
    <property type="nucleotide sequence ID" value="NZ_CP013650.1"/>
</dbReference>
<protein>
    <recommendedName>
        <fullName evidence="4">RNA polymerase sigma-70 ECF-like HTH domain-containing protein</fullName>
    </recommendedName>
</protein>
<dbReference type="AlphaFoldDB" id="A0A0U2Z3E2"/>
<dbReference type="Gene3D" id="1.10.10.10">
    <property type="entry name" value="Winged helix-like DNA-binding domain superfamily/Winged helix DNA-binding domain"/>
    <property type="match status" value="1"/>
</dbReference>
<dbReference type="InterPro" id="IPR039425">
    <property type="entry name" value="RNA_pol_sigma-70-like"/>
</dbReference>
<accession>A0A0U2Z3E2</accession>
<dbReference type="GO" id="GO:0016987">
    <property type="term" value="F:sigma factor activity"/>
    <property type="evidence" value="ECO:0007669"/>
    <property type="project" value="UniProtKB-KW"/>
</dbReference>
<name>A0A0U2Z3E2_9ALTE</name>
<evidence type="ECO:0000256" key="1">
    <source>
        <dbReference type="ARBA" id="ARBA00023015"/>
    </source>
</evidence>
<keyword evidence="1" id="KW-0805">Transcription regulation</keyword>
<dbReference type="STRING" id="1526571.AT746_03490"/>
<keyword evidence="6" id="KW-1185">Reference proteome</keyword>
<dbReference type="Pfam" id="PF07638">
    <property type="entry name" value="Sigma70_ECF"/>
    <property type="match status" value="1"/>
</dbReference>
<dbReference type="SUPFAM" id="SSF88659">
    <property type="entry name" value="Sigma3 and sigma4 domains of RNA polymerase sigma factors"/>
    <property type="match status" value="1"/>
</dbReference>